<organism evidence="1 2">
    <name type="scientific">Coniella lustricola</name>
    <dbReference type="NCBI Taxonomy" id="2025994"/>
    <lineage>
        <taxon>Eukaryota</taxon>
        <taxon>Fungi</taxon>
        <taxon>Dikarya</taxon>
        <taxon>Ascomycota</taxon>
        <taxon>Pezizomycotina</taxon>
        <taxon>Sordariomycetes</taxon>
        <taxon>Sordariomycetidae</taxon>
        <taxon>Diaporthales</taxon>
        <taxon>Schizoparmaceae</taxon>
        <taxon>Coniella</taxon>
    </lineage>
</organism>
<dbReference type="AlphaFoldDB" id="A0A2T3AMD6"/>
<sequence>MLAALSQLALPNILTTARLGTLPTPVHASLQQEKTGGISLQCRLNRSRSSYTCSSSQADDILHCRENYSGHRLDSQKQIGGLTRMVTVEIARQFSFVFEFLLTFEVDFSLLRFYLCLLVCNIRTPQTCRTPRLTERGVNKVLASGAPGDRRGSADWRIGAGYLMRPRTLSESVLVYESEDQLCNDNRQRSKGVFVRQKTRY</sequence>
<gene>
    <name evidence="1" type="ORF">BD289DRAFT_195482</name>
</gene>
<dbReference type="InParanoid" id="A0A2T3AMD6"/>
<evidence type="ECO:0000313" key="2">
    <source>
        <dbReference type="Proteomes" id="UP000241462"/>
    </source>
</evidence>
<accession>A0A2T3AMD6</accession>
<evidence type="ECO:0000313" key="1">
    <source>
        <dbReference type="EMBL" id="PSS03479.1"/>
    </source>
</evidence>
<protein>
    <submittedName>
        <fullName evidence="1">Uncharacterized protein</fullName>
    </submittedName>
</protein>
<dbReference type="Proteomes" id="UP000241462">
    <property type="component" value="Unassembled WGS sequence"/>
</dbReference>
<proteinExistence type="predicted"/>
<dbReference type="EMBL" id="KZ678375">
    <property type="protein sequence ID" value="PSS03479.1"/>
    <property type="molecule type" value="Genomic_DNA"/>
</dbReference>
<reference evidence="1 2" key="1">
    <citation type="journal article" date="2018" name="Mycol. Prog.">
        <title>Coniella lustricola, a new species from submerged detritus.</title>
        <authorList>
            <person name="Raudabaugh D.B."/>
            <person name="Iturriaga T."/>
            <person name="Carver A."/>
            <person name="Mondo S."/>
            <person name="Pangilinan J."/>
            <person name="Lipzen A."/>
            <person name="He G."/>
            <person name="Amirebrahimi M."/>
            <person name="Grigoriev I.V."/>
            <person name="Miller A.N."/>
        </authorList>
    </citation>
    <scope>NUCLEOTIDE SEQUENCE [LARGE SCALE GENOMIC DNA]</scope>
    <source>
        <strain evidence="1 2">B22-T-1</strain>
    </source>
</reference>
<name>A0A2T3AMD6_9PEZI</name>
<keyword evidence="2" id="KW-1185">Reference proteome</keyword>